<protein>
    <recommendedName>
        <fullName evidence="7">Nuclear protein DGCR14</fullName>
    </recommendedName>
</protein>
<dbReference type="GO" id="GO:0071013">
    <property type="term" value="C:catalytic step 2 spliceosome"/>
    <property type="evidence" value="ECO:0007669"/>
    <property type="project" value="TreeGrafter"/>
</dbReference>
<feature type="compositionally biased region" description="Low complexity" evidence="4">
    <location>
        <begin position="400"/>
        <end position="409"/>
    </location>
</feature>
<evidence type="ECO:0000256" key="3">
    <source>
        <dbReference type="ARBA" id="ARBA00023242"/>
    </source>
</evidence>
<evidence type="ECO:0000313" key="5">
    <source>
        <dbReference type="EMBL" id="PSR75930.1"/>
    </source>
</evidence>
<feature type="region of interest" description="Disordered" evidence="4">
    <location>
        <begin position="449"/>
        <end position="468"/>
    </location>
</feature>
<evidence type="ECO:0000256" key="4">
    <source>
        <dbReference type="SAM" id="MobiDB-lite"/>
    </source>
</evidence>
<dbReference type="OrthoDB" id="19679at2759"/>
<feature type="compositionally biased region" description="Low complexity" evidence="4">
    <location>
        <begin position="318"/>
        <end position="332"/>
    </location>
</feature>
<dbReference type="EMBL" id="MLYV02000872">
    <property type="protein sequence ID" value="PSR75930.1"/>
    <property type="molecule type" value="Genomic_DNA"/>
</dbReference>
<evidence type="ECO:0000256" key="2">
    <source>
        <dbReference type="ARBA" id="ARBA00009072"/>
    </source>
</evidence>
<gene>
    <name evidence="5" type="ORF">PHLCEN_2v8844</name>
</gene>
<organism evidence="5 6">
    <name type="scientific">Hermanssonia centrifuga</name>
    <dbReference type="NCBI Taxonomy" id="98765"/>
    <lineage>
        <taxon>Eukaryota</taxon>
        <taxon>Fungi</taxon>
        <taxon>Dikarya</taxon>
        <taxon>Basidiomycota</taxon>
        <taxon>Agaricomycotina</taxon>
        <taxon>Agaricomycetes</taxon>
        <taxon>Polyporales</taxon>
        <taxon>Meruliaceae</taxon>
        <taxon>Hermanssonia</taxon>
    </lineage>
</organism>
<evidence type="ECO:0008006" key="7">
    <source>
        <dbReference type="Google" id="ProtNLM"/>
    </source>
</evidence>
<dbReference type="Proteomes" id="UP000186601">
    <property type="component" value="Unassembled WGS sequence"/>
</dbReference>
<dbReference type="InterPro" id="IPR019148">
    <property type="entry name" value="Nuclear_protein_DGCR14_ESS-2"/>
</dbReference>
<comment type="caution">
    <text evidence="5">The sequence shown here is derived from an EMBL/GenBank/DDBJ whole genome shotgun (WGS) entry which is preliminary data.</text>
</comment>
<comment type="similarity">
    <text evidence="2">Belongs to the ESS2 family.</text>
</comment>
<feature type="compositionally biased region" description="Basic and acidic residues" evidence="4">
    <location>
        <begin position="505"/>
        <end position="514"/>
    </location>
</feature>
<feature type="region of interest" description="Disordered" evidence="4">
    <location>
        <begin position="311"/>
        <end position="332"/>
    </location>
</feature>
<name>A0A2R6NSM4_9APHY</name>
<feature type="region of interest" description="Disordered" evidence="4">
    <location>
        <begin position="389"/>
        <end position="409"/>
    </location>
</feature>
<proteinExistence type="inferred from homology"/>
<keyword evidence="3" id="KW-0539">Nucleus</keyword>
<accession>A0A2R6NSM4</accession>
<feature type="region of interest" description="Disordered" evidence="4">
    <location>
        <begin position="75"/>
        <end position="117"/>
    </location>
</feature>
<dbReference type="PANTHER" id="PTHR12940">
    <property type="entry name" value="ES-2 PROTEIN - RELATED"/>
    <property type="match status" value="1"/>
</dbReference>
<sequence length="528" mass="58118">MELTTGASSSSGPAHSLNKQVILDEDEYTEALSHIIARDFFPSLVHLDATNEYLDALRTQDPQLINASVRRLEQLSTPRTTHTSYPWQTPSQTPFAAGPSDTPLRTPRGEPPQKRMRYDTDMNLDNFQARYTSEDNSSFTEILDDENRKRREKWGWAWEAQKRVEQQRDRMLEGRERLLIEAQAGTGVKERFRIEIPTPAGLLTDGSEGDRTQEGIKAQGSEIEQADGEAGKVVVREKFSRGDTEEVVDVMAPKKDTRPAGVDGWEFKARNALMFTPDADASPYHPKPAINFSGDTKPPPPRIIKYGNTRLPEQDDVPASSISAPPSPTRSRINAAITGTPYRPKSPTADDFSLVPSIPSPTPSELGPAAVKQLMTWGTLNATPRVLSQSHDPAESLEMPSSSLFQLQPPSARERISQKLSNSAAKSLRAKAELLGLPGLRTPARTKTAGFARNGSMPPPSWTPRRTEGSLTPAAKRLLDRTTLGTAAARRAEAMGVMAGWEGSSKAKEKDLNRVRWTPTPSPVTRRG</sequence>
<reference evidence="5 6" key="1">
    <citation type="submission" date="2018-02" db="EMBL/GenBank/DDBJ databases">
        <title>Genome sequence of the basidiomycete white-rot fungus Phlebia centrifuga.</title>
        <authorList>
            <person name="Granchi Z."/>
            <person name="Peng M."/>
            <person name="de Vries R.P."/>
            <person name="Hilden K."/>
            <person name="Makela M.R."/>
            <person name="Grigoriev I."/>
            <person name="Riley R."/>
        </authorList>
    </citation>
    <scope>NUCLEOTIDE SEQUENCE [LARGE SCALE GENOMIC DNA]</scope>
    <source>
        <strain evidence="5 6">FBCC195</strain>
    </source>
</reference>
<dbReference type="STRING" id="98765.A0A2R6NSM4"/>
<evidence type="ECO:0000313" key="6">
    <source>
        <dbReference type="Proteomes" id="UP000186601"/>
    </source>
</evidence>
<feature type="compositionally biased region" description="Basic and acidic residues" evidence="4">
    <location>
        <begin position="107"/>
        <end position="117"/>
    </location>
</feature>
<feature type="compositionally biased region" description="Polar residues" evidence="4">
    <location>
        <begin position="75"/>
        <end position="94"/>
    </location>
</feature>
<comment type="subcellular location">
    <subcellularLocation>
        <location evidence="1">Nucleus</location>
    </subcellularLocation>
</comment>
<keyword evidence="6" id="KW-1185">Reference proteome</keyword>
<dbReference type="AlphaFoldDB" id="A0A2R6NSM4"/>
<evidence type="ECO:0000256" key="1">
    <source>
        <dbReference type="ARBA" id="ARBA00004123"/>
    </source>
</evidence>
<dbReference type="PANTHER" id="PTHR12940:SF0">
    <property type="entry name" value="SPLICING FACTOR ESS-2 HOMOLOG"/>
    <property type="match status" value="1"/>
</dbReference>
<dbReference type="Pfam" id="PF09751">
    <property type="entry name" value="Es2"/>
    <property type="match status" value="1"/>
</dbReference>
<feature type="region of interest" description="Disordered" evidence="4">
    <location>
        <begin position="500"/>
        <end position="528"/>
    </location>
</feature>